<dbReference type="InterPro" id="IPR010982">
    <property type="entry name" value="Lambda_DNA-bd_dom_sf"/>
</dbReference>
<dbReference type="SUPFAM" id="SSF47413">
    <property type="entry name" value="lambda repressor-like DNA-binding domains"/>
    <property type="match status" value="1"/>
</dbReference>
<dbReference type="InterPro" id="IPR028082">
    <property type="entry name" value="Peripla_BP_I"/>
</dbReference>
<dbReference type="OrthoDB" id="9798934at2"/>
<proteinExistence type="predicted"/>
<evidence type="ECO:0000256" key="1">
    <source>
        <dbReference type="ARBA" id="ARBA00023015"/>
    </source>
</evidence>
<comment type="caution">
    <text evidence="5">The sequence shown here is derived from an EMBL/GenBank/DDBJ whole genome shotgun (WGS) entry which is preliminary data.</text>
</comment>
<dbReference type="GO" id="GO:0003700">
    <property type="term" value="F:DNA-binding transcription factor activity"/>
    <property type="evidence" value="ECO:0007669"/>
    <property type="project" value="TreeGrafter"/>
</dbReference>
<dbReference type="EMBL" id="AZFA01000002">
    <property type="protein sequence ID" value="KRL68173.1"/>
    <property type="molecule type" value="Genomic_DNA"/>
</dbReference>
<dbReference type="AlphaFoldDB" id="A0A0R1SFJ2"/>
<keyword evidence="6" id="KW-1185">Reference proteome</keyword>
<dbReference type="InterPro" id="IPR001761">
    <property type="entry name" value="Peripla_BP/Lac1_sug-bd_dom"/>
</dbReference>
<evidence type="ECO:0000259" key="4">
    <source>
        <dbReference type="PROSITE" id="PS50932"/>
    </source>
</evidence>
<accession>A0A0R1SFJ2</accession>
<evidence type="ECO:0000313" key="6">
    <source>
        <dbReference type="Proteomes" id="UP000051647"/>
    </source>
</evidence>
<sequence>MTNIHDIAKLSGYSAATVSRVINQRGYVSDKAREKIKSIIDQMDYVPNDVARDLSRVKTYNIGVVLPYTEHAYFNQMLDGIMSAAFKHGYRVLILLSNYEQDKELEFLEQLRRRAFDALIFTSHGLPLTKISKYLRYGQIVCCQDPGEVQIPAAYTQRYETYVEAFKWVKERGYSRIGLMQNRDYHVSATSEKTIAAYSAVFSKMPDPQMIVNEVMTYQDGYQAGKYYHQLKQQPDFVFCNSDDIATGFRQFYLDQKLSAPDFMGQEHQLPSQLLNFSTIDHQILKVGHAAMELAISGESKIVRIPSRFINRA</sequence>
<keyword evidence="2" id="KW-0238">DNA-binding</keyword>
<feature type="domain" description="HTH lacI-type" evidence="4">
    <location>
        <begin position="2"/>
        <end position="56"/>
    </location>
</feature>
<dbReference type="RefSeq" id="WP_010624013.1">
    <property type="nucleotide sequence ID" value="NZ_AZFA01000002.1"/>
</dbReference>
<keyword evidence="1" id="KW-0805">Transcription regulation</keyword>
<dbReference type="PATRIC" id="fig|1423815.3.peg.935"/>
<dbReference type="Proteomes" id="UP000051647">
    <property type="component" value="Unassembled WGS sequence"/>
</dbReference>
<reference evidence="5 6" key="1">
    <citation type="journal article" date="2015" name="Genome Announc.">
        <title>Expanding the biotechnology potential of lactobacilli through comparative genomics of 213 strains and associated genera.</title>
        <authorList>
            <person name="Sun Z."/>
            <person name="Harris H.M."/>
            <person name="McCann A."/>
            <person name="Guo C."/>
            <person name="Argimon S."/>
            <person name="Zhang W."/>
            <person name="Yang X."/>
            <person name="Jeffery I.B."/>
            <person name="Cooney J.C."/>
            <person name="Kagawa T.F."/>
            <person name="Liu W."/>
            <person name="Song Y."/>
            <person name="Salvetti E."/>
            <person name="Wrobel A."/>
            <person name="Rasinkangas P."/>
            <person name="Parkhill J."/>
            <person name="Rea M.C."/>
            <person name="O'Sullivan O."/>
            <person name="Ritari J."/>
            <person name="Douillard F.P."/>
            <person name="Paul Ross R."/>
            <person name="Yang R."/>
            <person name="Briner A.E."/>
            <person name="Felis G.E."/>
            <person name="de Vos W.M."/>
            <person name="Barrangou R."/>
            <person name="Klaenhammer T.R."/>
            <person name="Caufield P.W."/>
            <person name="Cui Y."/>
            <person name="Zhang H."/>
            <person name="O'Toole P.W."/>
        </authorList>
    </citation>
    <scope>NUCLEOTIDE SEQUENCE [LARGE SCALE GENOMIC DNA]</scope>
    <source>
        <strain evidence="5 6">DSM 14857</strain>
    </source>
</reference>
<dbReference type="GO" id="GO:0000976">
    <property type="term" value="F:transcription cis-regulatory region binding"/>
    <property type="evidence" value="ECO:0007669"/>
    <property type="project" value="TreeGrafter"/>
</dbReference>
<dbReference type="Gene3D" id="1.10.260.40">
    <property type="entry name" value="lambda repressor-like DNA-binding domains"/>
    <property type="match status" value="1"/>
</dbReference>
<dbReference type="Gene3D" id="3.40.50.2300">
    <property type="match status" value="2"/>
</dbReference>
<evidence type="ECO:0000313" key="5">
    <source>
        <dbReference type="EMBL" id="KRL68173.1"/>
    </source>
</evidence>
<evidence type="ECO:0000256" key="3">
    <source>
        <dbReference type="ARBA" id="ARBA00023163"/>
    </source>
</evidence>
<dbReference type="CDD" id="cd01392">
    <property type="entry name" value="HTH_LacI"/>
    <property type="match status" value="1"/>
</dbReference>
<dbReference type="SMART" id="SM00354">
    <property type="entry name" value="HTH_LACI"/>
    <property type="match status" value="1"/>
</dbReference>
<dbReference type="InterPro" id="IPR000843">
    <property type="entry name" value="HTH_LacI"/>
</dbReference>
<keyword evidence="3" id="KW-0804">Transcription</keyword>
<dbReference type="PANTHER" id="PTHR30146:SF105">
    <property type="entry name" value="CATABOLITE CONTROL PROTEIN B"/>
    <property type="match status" value="1"/>
</dbReference>
<dbReference type="STRING" id="1423815.FC27_GL000914"/>
<dbReference type="PANTHER" id="PTHR30146">
    <property type="entry name" value="LACI-RELATED TRANSCRIPTIONAL REPRESSOR"/>
    <property type="match status" value="1"/>
</dbReference>
<dbReference type="SUPFAM" id="SSF53822">
    <property type="entry name" value="Periplasmic binding protein-like I"/>
    <property type="match status" value="1"/>
</dbReference>
<dbReference type="eggNOG" id="COG1609">
    <property type="taxonomic scope" value="Bacteria"/>
</dbReference>
<dbReference type="Pfam" id="PF00532">
    <property type="entry name" value="Peripla_BP_1"/>
    <property type="match status" value="1"/>
</dbReference>
<gene>
    <name evidence="5" type="ORF">FC27_GL000914</name>
</gene>
<name>A0A0R1SFJ2_9LACO</name>
<evidence type="ECO:0000256" key="2">
    <source>
        <dbReference type="ARBA" id="ARBA00023125"/>
    </source>
</evidence>
<organism evidence="5 6">
    <name type="scientific">Companilactobacillus versmoldensis DSM 14857 = KCTC 3814</name>
    <dbReference type="NCBI Taxonomy" id="1423815"/>
    <lineage>
        <taxon>Bacteria</taxon>
        <taxon>Bacillati</taxon>
        <taxon>Bacillota</taxon>
        <taxon>Bacilli</taxon>
        <taxon>Lactobacillales</taxon>
        <taxon>Lactobacillaceae</taxon>
        <taxon>Companilactobacillus</taxon>
    </lineage>
</organism>
<dbReference type="Pfam" id="PF00356">
    <property type="entry name" value="LacI"/>
    <property type="match status" value="1"/>
</dbReference>
<dbReference type="PROSITE" id="PS50932">
    <property type="entry name" value="HTH_LACI_2"/>
    <property type="match status" value="1"/>
</dbReference>
<protein>
    <submittedName>
        <fullName evidence="5">Transcriptional regulator</fullName>
    </submittedName>
</protein>
<dbReference type="CDD" id="cd06286">
    <property type="entry name" value="PBP1_CcpB-like"/>
    <property type="match status" value="1"/>
</dbReference>